<dbReference type="PANTHER" id="PTHR45964:SF5">
    <property type="entry name" value="WSCD FAMILY MEMBER CG9164"/>
    <property type="match status" value="1"/>
</dbReference>
<dbReference type="GeneID" id="62164900"/>
<evidence type="ECO:0000256" key="2">
    <source>
        <dbReference type="SAM" id="MobiDB-lite"/>
    </source>
</evidence>
<dbReference type="Pfam" id="PF01822">
    <property type="entry name" value="WSC"/>
    <property type="match status" value="1"/>
</dbReference>
<gene>
    <name evidence="5" type="ORF">CkaCkLH20_09111</name>
</gene>
<dbReference type="PANTHER" id="PTHR45964">
    <property type="entry name" value="WSCD FAMILY MEMBER CG9164"/>
    <property type="match status" value="1"/>
</dbReference>
<organism evidence="5 6">
    <name type="scientific">Colletotrichum karsti</name>
    <dbReference type="NCBI Taxonomy" id="1095194"/>
    <lineage>
        <taxon>Eukaryota</taxon>
        <taxon>Fungi</taxon>
        <taxon>Dikarya</taxon>
        <taxon>Ascomycota</taxon>
        <taxon>Pezizomycotina</taxon>
        <taxon>Sordariomycetes</taxon>
        <taxon>Hypocreomycetidae</taxon>
        <taxon>Glomerellales</taxon>
        <taxon>Glomerellaceae</taxon>
        <taxon>Colletotrichum</taxon>
        <taxon>Colletotrichum boninense species complex</taxon>
    </lineage>
</organism>
<reference evidence="5" key="2">
    <citation type="submission" date="2020-11" db="EMBL/GenBank/DDBJ databases">
        <title>Whole genome sequencing of Colletotrichum sp.</title>
        <authorList>
            <person name="Li H."/>
        </authorList>
    </citation>
    <scope>NUCLEOTIDE SEQUENCE</scope>
    <source>
        <strain evidence="5">CkLH20</strain>
    </source>
</reference>
<dbReference type="SMART" id="SM00321">
    <property type="entry name" value="WSC"/>
    <property type="match status" value="1"/>
</dbReference>
<keyword evidence="3" id="KW-0812">Transmembrane</keyword>
<evidence type="ECO:0000256" key="3">
    <source>
        <dbReference type="SAM" id="Phobius"/>
    </source>
</evidence>
<keyword evidence="3" id="KW-1133">Transmembrane helix</keyword>
<accession>A0A9P6LH88</accession>
<feature type="transmembrane region" description="Helical" evidence="3">
    <location>
        <begin position="80"/>
        <end position="107"/>
    </location>
</feature>
<dbReference type="OrthoDB" id="5985073at2759"/>
<sequence length="238" mass="25863">MSSSYGHSPANNYSQTPNSDGSYVESGLHPVEQPEKILNGSHYVPYDQYKPVPLSADQGYIAPIATPRPSKKRICGISSVTFILLCLLGFFVAVLVVVAGVFGSMLAKQSGEILDLKSASPTKTTETDANGTTTSGAPAATTTWVEVSDWEFIGCWEDGDERVFPDKYQHIENQTNRLCASACDGYDYFGTQYGDQCYCSKTAPKTVAPPWNCDMHCAGAPNSEICGGYYFLSAWKKK</sequence>
<dbReference type="InterPro" id="IPR002889">
    <property type="entry name" value="WSC_carb-bd"/>
</dbReference>
<dbReference type="EMBL" id="JAATWM020000032">
    <property type="protein sequence ID" value="KAF9873298.1"/>
    <property type="molecule type" value="Genomic_DNA"/>
</dbReference>
<feature type="compositionally biased region" description="Polar residues" evidence="2">
    <location>
        <begin position="1"/>
        <end position="21"/>
    </location>
</feature>
<dbReference type="RefSeq" id="XP_038742759.1">
    <property type="nucleotide sequence ID" value="XM_038891826.1"/>
</dbReference>
<dbReference type="PROSITE" id="PS51212">
    <property type="entry name" value="WSC"/>
    <property type="match status" value="1"/>
</dbReference>
<name>A0A9P6LH88_9PEZI</name>
<dbReference type="InterPro" id="IPR051589">
    <property type="entry name" value="Sialate-O-sulfotransferase"/>
</dbReference>
<feature type="region of interest" description="Disordered" evidence="2">
    <location>
        <begin position="1"/>
        <end position="26"/>
    </location>
</feature>
<evidence type="ECO:0000313" key="6">
    <source>
        <dbReference type="Proteomes" id="UP000781932"/>
    </source>
</evidence>
<keyword evidence="1" id="KW-0677">Repeat</keyword>
<evidence type="ECO:0000259" key="4">
    <source>
        <dbReference type="PROSITE" id="PS51212"/>
    </source>
</evidence>
<evidence type="ECO:0000256" key="1">
    <source>
        <dbReference type="ARBA" id="ARBA00022737"/>
    </source>
</evidence>
<feature type="domain" description="WSC" evidence="4">
    <location>
        <begin position="149"/>
        <end position="238"/>
    </location>
</feature>
<keyword evidence="3" id="KW-0472">Membrane</keyword>
<reference evidence="5" key="1">
    <citation type="submission" date="2020-03" db="EMBL/GenBank/DDBJ databases">
        <authorList>
            <person name="He L."/>
        </authorList>
    </citation>
    <scope>NUCLEOTIDE SEQUENCE</scope>
    <source>
        <strain evidence="5">CkLH20</strain>
    </source>
</reference>
<proteinExistence type="predicted"/>
<dbReference type="AlphaFoldDB" id="A0A9P6LH88"/>
<comment type="caution">
    <text evidence="5">The sequence shown here is derived from an EMBL/GenBank/DDBJ whole genome shotgun (WGS) entry which is preliminary data.</text>
</comment>
<evidence type="ECO:0000313" key="5">
    <source>
        <dbReference type="EMBL" id="KAF9873298.1"/>
    </source>
</evidence>
<protein>
    <submittedName>
        <fullName evidence="5">Wsc domain containing protein</fullName>
    </submittedName>
</protein>
<keyword evidence="6" id="KW-1185">Reference proteome</keyword>
<dbReference type="Proteomes" id="UP000781932">
    <property type="component" value="Unassembled WGS sequence"/>
</dbReference>